<dbReference type="SFLD" id="SFLDG01067">
    <property type="entry name" value="SPASM/twitch_domain_containing"/>
    <property type="match status" value="1"/>
</dbReference>
<keyword evidence="11" id="KW-0456">Lyase</keyword>
<reference evidence="14 15" key="1">
    <citation type="submission" date="2014-01" db="EMBL/GenBank/DDBJ databases">
        <title>Genome sequencing of Thermotog hypogea.</title>
        <authorList>
            <person name="Zhang X."/>
            <person name="Alvare G."/>
            <person name="Fristensky B."/>
            <person name="Chen L."/>
            <person name="Suen T."/>
            <person name="Chen Q."/>
            <person name="Ma K."/>
        </authorList>
    </citation>
    <scope>NUCLEOTIDE SEQUENCE [LARGE SCALE GENOMIC DNA]</scope>
    <source>
        <strain evidence="14 15">DSM 11164</strain>
    </source>
</reference>
<dbReference type="SUPFAM" id="SSF102114">
    <property type="entry name" value="Radical SAM enzymes"/>
    <property type="match status" value="1"/>
</dbReference>
<evidence type="ECO:0000256" key="2">
    <source>
        <dbReference type="ARBA" id="ARBA00012167"/>
    </source>
</evidence>
<dbReference type="InterPro" id="IPR040064">
    <property type="entry name" value="MoaA-like"/>
</dbReference>
<keyword evidence="10" id="KW-0501">Molybdenum cofactor biosynthesis</keyword>
<dbReference type="InterPro" id="IPR007197">
    <property type="entry name" value="rSAM"/>
</dbReference>
<dbReference type="PANTHER" id="PTHR22960:SF0">
    <property type="entry name" value="MOLYBDENUM COFACTOR BIOSYNTHESIS PROTEIN 1"/>
    <property type="match status" value="1"/>
</dbReference>
<keyword evidence="7" id="KW-0408">Iron</keyword>
<evidence type="ECO:0000256" key="10">
    <source>
        <dbReference type="ARBA" id="ARBA00023150"/>
    </source>
</evidence>
<dbReference type="Pfam" id="PF06463">
    <property type="entry name" value="Mob_synth_C"/>
    <property type="match status" value="1"/>
</dbReference>
<name>A0A0X1KRG5_9THEM</name>
<proteinExistence type="predicted"/>
<dbReference type="PATRIC" id="fig|1123384.7.peg.1264"/>
<dbReference type="PROSITE" id="PS51918">
    <property type="entry name" value="RADICAL_SAM"/>
    <property type="match status" value="1"/>
</dbReference>
<keyword evidence="8" id="KW-0411">Iron-sulfur</keyword>
<dbReference type="CDD" id="cd01335">
    <property type="entry name" value="Radical_SAM"/>
    <property type="match status" value="1"/>
</dbReference>
<dbReference type="GO" id="GO:0005525">
    <property type="term" value="F:GTP binding"/>
    <property type="evidence" value="ECO:0007669"/>
    <property type="project" value="UniProtKB-KW"/>
</dbReference>
<dbReference type="InterPro" id="IPR058240">
    <property type="entry name" value="rSAM_sf"/>
</dbReference>
<dbReference type="Proteomes" id="UP000077469">
    <property type="component" value="Chromosome"/>
</dbReference>
<dbReference type="GO" id="GO:0061798">
    <property type="term" value="F:GTP 3',8'-cyclase activity"/>
    <property type="evidence" value="ECO:0007669"/>
    <property type="project" value="UniProtKB-EC"/>
</dbReference>
<evidence type="ECO:0000256" key="4">
    <source>
        <dbReference type="ARBA" id="ARBA00022691"/>
    </source>
</evidence>
<evidence type="ECO:0000256" key="3">
    <source>
        <dbReference type="ARBA" id="ARBA00022485"/>
    </source>
</evidence>
<dbReference type="SFLD" id="SFLDG01383">
    <property type="entry name" value="cyclic_pyranopterin_phosphate"/>
    <property type="match status" value="1"/>
</dbReference>
<keyword evidence="6" id="KW-0547">Nucleotide-binding</keyword>
<dbReference type="EC" id="4.1.99.22" evidence="2"/>
<evidence type="ECO:0000256" key="6">
    <source>
        <dbReference type="ARBA" id="ARBA00022741"/>
    </source>
</evidence>
<dbReference type="GO" id="GO:0061799">
    <property type="term" value="F:cyclic pyranopterin monophosphate synthase activity"/>
    <property type="evidence" value="ECO:0007669"/>
    <property type="project" value="TreeGrafter"/>
</dbReference>
<dbReference type="EMBL" id="CP007141">
    <property type="protein sequence ID" value="AJC73862.1"/>
    <property type="molecule type" value="Genomic_DNA"/>
</dbReference>
<dbReference type="Pfam" id="PF04055">
    <property type="entry name" value="Radical_SAM"/>
    <property type="match status" value="1"/>
</dbReference>
<dbReference type="PaxDb" id="1123384-AJ81_06280"/>
<sequence>MRDSHGRNINYLRLSITNRCNFDCFFCSSNSSLVHEITLQELRILSELFSQLGIEYVRLTGGEPTLREDLPEIIELFSKRFRVLITTNGSRLKDFAKLFKRYNVHVNLSLHSLNDETFHKITQAKLKDVLDGLKNAMKEGLNVKLNCVVSEYNVDEIPELVRFAGELKVPIRFIELMPVGKNNKAVPFKEILDRLKDFDLKPVDVKLGFGPASYYVTKDGNYVGIIAALSKNFCDSCNKIRLSSDAKLYPCLGSNFHIDLRAIMNRSSEEILKVMKQTIETKPLKHRMDETPVSNNMRELGG</sequence>
<evidence type="ECO:0000256" key="9">
    <source>
        <dbReference type="ARBA" id="ARBA00023134"/>
    </source>
</evidence>
<dbReference type="PROSITE" id="PS01305">
    <property type="entry name" value="MOAA_NIFB_PQQE"/>
    <property type="match status" value="1"/>
</dbReference>
<dbReference type="SMART" id="SM00729">
    <property type="entry name" value="Elp3"/>
    <property type="match status" value="1"/>
</dbReference>
<keyword evidence="5" id="KW-0479">Metal-binding</keyword>
<accession>A0A0X1KRG5</accession>
<dbReference type="GO" id="GO:0006777">
    <property type="term" value="P:Mo-molybdopterin cofactor biosynthetic process"/>
    <property type="evidence" value="ECO:0007669"/>
    <property type="project" value="UniProtKB-KW"/>
</dbReference>
<dbReference type="InterPro" id="IPR010505">
    <property type="entry name" value="MoaA_twitch"/>
</dbReference>
<feature type="domain" description="Radical SAM core" evidence="13">
    <location>
        <begin position="4"/>
        <end position="212"/>
    </location>
</feature>
<dbReference type="KEGG" id="phy:AJ81_06280"/>
<keyword evidence="4" id="KW-0949">S-adenosyl-L-methionine</keyword>
<comment type="cofactor">
    <cofactor evidence="1">
        <name>[4Fe-4S] cluster</name>
        <dbReference type="ChEBI" id="CHEBI:49883"/>
    </cofactor>
</comment>
<dbReference type="InterPro" id="IPR013785">
    <property type="entry name" value="Aldolase_TIM"/>
</dbReference>
<keyword evidence="3" id="KW-0004">4Fe-4S</keyword>
<dbReference type="InterPro" id="IPR000385">
    <property type="entry name" value="MoaA_NifB_PqqE_Fe-S-bd_CS"/>
</dbReference>
<keyword evidence="15" id="KW-1185">Reference proteome</keyword>
<keyword evidence="9" id="KW-0342">GTP-binding</keyword>
<dbReference type="CDD" id="cd21117">
    <property type="entry name" value="Twitch_MoaA"/>
    <property type="match status" value="1"/>
</dbReference>
<dbReference type="SFLD" id="SFLDS00029">
    <property type="entry name" value="Radical_SAM"/>
    <property type="match status" value="1"/>
</dbReference>
<evidence type="ECO:0000256" key="8">
    <source>
        <dbReference type="ARBA" id="ARBA00023014"/>
    </source>
</evidence>
<evidence type="ECO:0000256" key="5">
    <source>
        <dbReference type="ARBA" id="ARBA00022723"/>
    </source>
</evidence>
<evidence type="ECO:0000256" key="7">
    <source>
        <dbReference type="ARBA" id="ARBA00023004"/>
    </source>
</evidence>
<evidence type="ECO:0000256" key="1">
    <source>
        <dbReference type="ARBA" id="ARBA00001966"/>
    </source>
</evidence>
<dbReference type="UniPathway" id="UPA00344"/>
<gene>
    <name evidence="14" type="ORF">AJ81_06280</name>
</gene>
<evidence type="ECO:0000256" key="12">
    <source>
        <dbReference type="ARBA" id="ARBA00048697"/>
    </source>
</evidence>
<evidence type="ECO:0000313" key="14">
    <source>
        <dbReference type="EMBL" id="AJC73862.1"/>
    </source>
</evidence>
<dbReference type="GO" id="GO:0051539">
    <property type="term" value="F:4 iron, 4 sulfur cluster binding"/>
    <property type="evidence" value="ECO:0007669"/>
    <property type="project" value="UniProtKB-KW"/>
</dbReference>
<comment type="catalytic activity">
    <reaction evidence="12">
        <text>GTP + AH2 + S-adenosyl-L-methionine = (8S)-3',8-cyclo-7,8-dihydroguanosine 5'-triphosphate + 5'-deoxyadenosine + L-methionine + A + H(+)</text>
        <dbReference type="Rhea" id="RHEA:49576"/>
        <dbReference type="ChEBI" id="CHEBI:13193"/>
        <dbReference type="ChEBI" id="CHEBI:15378"/>
        <dbReference type="ChEBI" id="CHEBI:17319"/>
        <dbReference type="ChEBI" id="CHEBI:17499"/>
        <dbReference type="ChEBI" id="CHEBI:37565"/>
        <dbReference type="ChEBI" id="CHEBI:57844"/>
        <dbReference type="ChEBI" id="CHEBI:59789"/>
        <dbReference type="ChEBI" id="CHEBI:131766"/>
        <dbReference type="EC" id="4.1.99.22"/>
    </reaction>
</comment>
<dbReference type="SFLD" id="SFLDG01386">
    <property type="entry name" value="main_SPASM_domain-containing"/>
    <property type="match status" value="1"/>
</dbReference>
<dbReference type="PANTHER" id="PTHR22960">
    <property type="entry name" value="MOLYBDOPTERIN COFACTOR SYNTHESIS PROTEIN A"/>
    <property type="match status" value="1"/>
</dbReference>
<dbReference type="RefSeq" id="WP_031504642.1">
    <property type="nucleotide sequence ID" value="NC_022795.1"/>
</dbReference>
<organism evidence="14 15">
    <name type="scientific">Pseudothermotoga hypogea DSM 11164 = NBRC 106472</name>
    <dbReference type="NCBI Taxonomy" id="1123384"/>
    <lineage>
        <taxon>Bacteria</taxon>
        <taxon>Thermotogati</taxon>
        <taxon>Thermotogota</taxon>
        <taxon>Thermotogae</taxon>
        <taxon>Thermotogales</taxon>
        <taxon>Thermotogaceae</taxon>
        <taxon>Pseudothermotoga</taxon>
    </lineage>
</organism>
<dbReference type="OrthoDB" id="9763993at2"/>
<dbReference type="AlphaFoldDB" id="A0A0X1KRG5"/>
<evidence type="ECO:0000313" key="15">
    <source>
        <dbReference type="Proteomes" id="UP000077469"/>
    </source>
</evidence>
<evidence type="ECO:0000256" key="11">
    <source>
        <dbReference type="ARBA" id="ARBA00023239"/>
    </source>
</evidence>
<dbReference type="GO" id="GO:0046872">
    <property type="term" value="F:metal ion binding"/>
    <property type="evidence" value="ECO:0007669"/>
    <property type="project" value="UniProtKB-KW"/>
</dbReference>
<dbReference type="InterPro" id="IPR006638">
    <property type="entry name" value="Elp3/MiaA/NifB-like_rSAM"/>
</dbReference>
<dbReference type="STRING" id="1123384.AJ81_06280"/>
<dbReference type="InterPro" id="IPR050105">
    <property type="entry name" value="MoCo_biosynth_MoaA/MoaC"/>
</dbReference>
<evidence type="ECO:0000259" key="13">
    <source>
        <dbReference type="PROSITE" id="PS51918"/>
    </source>
</evidence>
<dbReference type="Gene3D" id="3.20.20.70">
    <property type="entry name" value="Aldolase class I"/>
    <property type="match status" value="1"/>
</dbReference>
<protein>
    <recommendedName>
        <fullName evidence="2">GTP 3',8-cyclase</fullName>
        <ecNumber evidence="2">4.1.99.22</ecNumber>
    </recommendedName>
</protein>